<dbReference type="PROSITE" id="PS50084">
    <property type="entry name" value="KH_TYPE_1"/>
    <property type="match status" value="1"/>
</dbReference>
<dbReference type="Gene3D" id="3.30.1370.10">
    <property type="entry name" value="K Homology domain, type 1"/>
    <property type="match status" value="1"/>
</dbReference>
<reference evidence="3" key="1">
    <citation type="submission" date="2015-08" db="EMBL/GenBank/DDBJ databases">
        <authorList>
            <person name="Babu N.S."/>
            <person name="Beckwith C.J."/>
            <person name="Beseler K.G."/>
            <person name="Brison A."/>
            <person name="Carone J.V."/>
            <person name="Caskin T.P."/>
            <person name="Diamond M."/>
            <person name="Durham M.E."/>
            <person name="Foxe J.M."/>
            <person name="Go M."/>
            <person name="Henderson B.A."/>
            <person name="Jones I.B."/>
            <person name="McGettigan J.A."/>
            <person name="Micheletti S.J."/>
            <person name="Nasrallah M.E."/>
            <person name="Ortiz D."/>
            <person name="Piller C.R."/>
            <person name="Privatt S.R."/>
            <person name="Schneider S.L."/>
            <person name="Sharp S."/>
            <person name="Smith T.C."/>
            <person name="Stanton J.D."/>
            <person name="Ullery H.E."/>
            <person name="Wilson R.J."/>
            <person name="Serrano M.G."/>
            <person name="Buck G."/>
            <person name="Lee V."/>
            <person name="Wang Y."/>
            <person name="Carvalho R."/>
            <person name="Voegtly L."/>
            <person name="Shi R."/>
            <person name="Duckworth R."/>
            <person name="Johnson A."/>
            <person name="Loviza R."/>
            <person name="Walstead R."/>
            <person name="Shah Z."/>
            <person name="Kiflezghi M."/>
            <person name="Wade K."/>
            <person name="Ball S.L."/>
            <person name="Bradley K.W."/>
            <person name="Asai D.J."/>
            <person name="Bowman C.A."/>
            <person name="Russell D.A."/>
            <person name="Pope W.H."/>
            <person name="Jacobs-Sera D."/>
            <person name="Hendrix R.W."/>
            <person name="Hatfull G.F."/>
        </authorList>
    </citation>
    <scope>NUCLEOTIDE SEQUENCE</scope>
</reference>
<dbReference type="InterPro" id="IPR004088">
    <property type="entry name" value="KH_dom_type_1"/>
</dbReference>
<dbReference type="CDD" id="cd00105">
    <property type="entry name" value="KH-I"/>
    <property type="match status" value="1"/>
</dbReference>
<dbReference type="AlphaFoldDB" id="A0A1D2AD85"/>
<dbReference type="InterPro" id="IPR004087">
    <property type="entry name" value="KH_dom"/>
</dbReference>
<dbReference type="SMART" id="SM00322">
    <property type="entry name" value="KH"/>
    <property type="match status" value="1"/>
</dbReference>
<dbReference type="Pfam" id="PF00013">
    <property type="entry name" value="KH_1"/>
    <property type="match status" value="1"/>
</dbReference>
<dbReference type="GO" id="GO:0003723">
    <property type="term" value="F:RNA binding"/>
    <property type="evidence" value="ECO:0007669"/>
    <property type="project" value="UniProtKB-UniRule"/>
</dbReference>
<evidence type="ECO:0000256" key="1">
    <source>
        <dbReference type="PROSITE-ProRule" id="PRU00117"/>
    </source>
</evidence>
<organism evidence="3">
    <name type="scientific">Auxenochlorella protothecoides</name>
    <name type="common">Green microalga</name>
    <name type="synonym">Chlorella protothecoides</name>
    <dbReference type="NCBI Taxonomy" id="3075"/>
    <lineage>
        <taxon>Eukaryota</taxon>
        <taxon>Viridiplantae</taxon>
        <taxon>Chlorophyta</taxon>
        <taxon>core chlorophytes</taxon>
        <taxon>Trebouxiophyceae</taxon>
        <taxon>Chlorellales</taxon>
        <taxon>Chlorellaceae</taxon>
        <taxon>Auxenochlorella</taxon>
    </lineage>
</organism>
<accession>A0A1D2AD85</accession>
<dbReference type="EMBL" id="GDKF01001571">
    <property type="protein sequence ID" value="JAT77051.1"/>
    <property type="molecule type" value="Transcribed_RNA"/>
</dbReference>
<protein>
    <recommendedName>
        <fullName evidence="2">K Homology domain-containing protein</fullName>
    </recommendedName>
</protein>
<sequence length="386" mass="41561">MHDKDTTNASLRSMIDYIQCSVISGTPNEQRARRQRALQRLREMPSPGLAPSGPRMRGEGCDEDEQGVVSAEMTGEGSAKLRITLLAAGFVIGPSGASVREITHRTGSSIRSWNENVKVRGKDRKVRTLIIEGPPCSIQMALQIISGAVARYKDLCEGAFCGQAVDRVQVIGSVDFMYQPPPRHAVPFAASLRADSDSMARGWNRKHPRSPISPAGNKENLQAGDAGAFKCSIKNPGWAALVPGCGLPPVKEPSPPPPMPATPLFDSQLCMPEQYPWSMLQASAHLAALGRACEDGNVAPSARCQDVTPMRLDFGLGAHSAAETGPWDASLLLSSKPCPDVRAPHSRTQAPAFSLFGPLSECRSRTSNLEAWWGWGWRASCIAHSC</sequence>
<evidence type="ECO:0000259" key="2">
    <source>
        <dbReference type="SMART" id="SM00322"/>
    </source>
</evidence>
<keyword evidence="1" id="KW-0694">RNA-binding</keyword>
<gene>
    <name evidence="3" type="ORF">g.18322</name>
</gene>
<dbReference type="SUPFAM" id="SSF54791">
    <property type="entry name" value="Eukaryotic type KH-domain (KH-domain type I)"/>
    <property type="match status" value="1"/>
</dbReference>
<feature type="domain" description="K Homology" evidence="2">
    <location>
        <begin position="75"/>
        <end position="150"/>
    </location>
</feature>
<name>A0A1D2AD85_AUXPR</name>
<proteinExistence type="predicted"/>
<dbReference type="InterPro" id="IPR036612">
    <property type="entry name" value="KH_dom_type_1_sf"/>
</dbReference>
<evidence type="ECO:0000313" key="3">
    <source>
        <dbReference type="EMBL" id="JAT77051.1"/>
    </source>
</evidence>